<reference evidence="9" key="1">
    <citation type="submission" date="2011-02" db="EMBL/GenBank/DDBJ databases">
        <title>The Genome Sequence of Capsaspora owczarzaki ATCC 30864.</title>
        <authorList>
            <person name="Russ C."/>
            <person name="Cuomo C."/>
            <person name="Burger G."/>
            <person name="Gray M.W."/>
            <person name="Holland P.W.H."/>
            <person name="King N."/>
            <person name="Lang F.B.F."/>
            <person name="Roger A.J."/>
            <person name="Ruiz-Trillo I."/>
            <person name="Young S.K."/>
            <person name="Zeng Q."/>
            <person name="Gargeya S."/>
            <person name="Alvarado L."/>
            <person name="Berlin A."/>
            <person name="Chapman S.B."/>
            <person name="Chen Z."/>
            <person name="Freedman E."/>
            <person name="Gellesch M."/>
            <person name="Goldberg J."/>
            <person name="Griggs A."/>
            <person name="Gujja S."/>
            <person name="Heilman E."/>
            <person name="Heiman D."/>
            <person name="Howarth C."/>
            <person name="Mehta T."/>
            <person name="Neiman D."/>
            <person name="Pearson M."/>
            <person name="Roberts A."/>
            <person name="Saif S."/>
            <person name="Shea T."/>
            <person name="Shenoy N."/>
            <person name="Sisk P."/>
            <person name="Stolte C."/>
            <person name="Sykes S."/>
            <person name="White J."/>
            <person name="Yandava C."/>
            <person name="Haas B."/>
            <person name="Nusbaum C."/>
            <person name="Birren B."/>
        </authorList>
    </citation>
    <scope>NUCLEOTIDE SEQUENCE</scope>
    <source>
        <strain evidence="9">ATCC 30864</strain>
    </source>
</reference>
<feature type="compositionally biased region" description="Low complexity" evidence="6">
    <location>
        <begin position="476"/>
        <end position="496"/>
    </location>
</feature>
<comment type="subcellular location">
    <subcellularLocation>
        <location evidence="2">Cytoplasm</location>
    </subcellularLocation>
    <subcellularLocation>
        <location evidence="1">Nucleus</location>
    </subcellularLocation>
</comment>
<keyword evidence="5" id="KW-0539">Nucleus</keyword>
<organism evidence="8 9">
    <name type="scientific">Capsaspora owczarzaki (strain ATCC 30864)</name>
    <dbReference type="NCBI Taxonomy" id="595528"/>
    <lineage>
        <taxon>Eukaryota</taxon>
        <taxon>Filasterea</taxon>
        <taxon>Capsaspora</taxon>
    </lineage>
</organism>
<dbReference type="InterPro" id="IPR037895">
    <property type="entry name" value="NUDCD1"/>
</dbReference>
<dbReference type="GO" id="GO:0005737">
    <property type="term" value="C:cytoplasm"/>
    <property type="evidence" value="ECO:0007669"/>
    <property type="project" value="UniProtKB-SubCell"/>
</dbReference>
<keyword evidence="9" id="KW-1185">Reference proteome</keyword>
<dbReference type="SUPFAM" id="SSF49764">
    <property type="entry name" value="HSP20-like chaperones"/>
    <property type="match status" value="1"/>
</dbReference>
<accession>A0A0D2VMT9</accession>
<feature type="region of interest" description="Disordered" evidence="6">
    <location>
        <begin position="298"/>
        <end position="329"/>
    </location>
</feature>
<dbReference type="Pfam" id="PF04969">
    <property type="entry name" value="CS"/>
    <property type="match status" value="1"/>
</dbReference>
<sequence>MALPTKLQVDRSLINPKFDGYKLAPLSASSSSQPSTHSTSSSAMGGGATVSGIALPPSSLRPLLVQPNASRHFALNYLSQFVAHNHLVADPFDAGQDGELAYYIDQQWQVVRVLAPHAVEQDQPCAVVEHVAASIQAPVSAAPAHDPFNPTISFPSAHLAVIADGLDRLLLFDRTSKPWRQLVSTSVVVRGVDGKTSPLAPLVVRSTVMDAKQSSTVVCLVQTTEERPATKPGADTCLVGLHVVRVSVPPVDSAPAVNPSATVAFSLMTPASPFYAHLDPEQGSLVVVTDRTLTSTHHPAATAAATQASSASDPKANTTHASAATPATPSAPFTWSQHVSEVSIQIPVHRSVTSKQVSCKFESEHLKVTVRGAATTEVVPVDFGGALFDEVDPDECTWSIQRPANGGQPFLEVILVKVAETRMTWTRLFTDGPFNHVEATLSDAQKVAIAASLAKYTTDESEQDIRAASKRGLGWSATPTSQPTAAPASASAPSQSKIEELIDDEDDGQPIVGSDAAAAAASHPQQPTDIPEDYAAGAFAHTVEECDFDDVDSSNLALSVFDSHGHCTSTLALDSAQFLFSTAASRLPSGSVALPAFAVRYNVDGVVFSVHPSQSQRSIAHHSATFNAFGYVQASKREKKFLGGAADGRFAFLCEASRHLFVFEQPGTTGSATSSSSSAKQTLPAFPLAPSQATTARQFLAPIESGATVLGAAVVNRAILALTEDYLSVTRVP</sequence>
<protein>
    <recommendedName>
        <fullName evidence="3">NudC domain-containing protein 1</fullName>
    </recommendedName>
</protein>
<dbReference type="eggNOG" id="KOG4379">
    <property type="taxonomic scope" value="Eukaryota"/>
</dbReference>
<evidence type="ECO:0000313" key="9">
    <source>
        <dbReference type="Proteomes" id="UP000008743"/>
    </source>
</evidence>
<evidence type="ECO:0000256" key="4">
    <source>
        <dbReference type="ARBA" id="ARBA00022490"/>
    </source>
</evidence>
<dbReference type="RefSeq" id="XP_004349390.1">
    <property type="nucleotide sequence ID" value="XM_004349340.2"/>
</dbReference>
<evidence type="ECO:0000256" key="1">
    <source>
        <dbReference type="ARBA" id="ARBA00004123"/>
    </source>
</evidence>
<keyword evidence="4" id="KW-0963">Cytoplasm</keyword>
<feature type="region of interest" description="Disordered" evidence="6">
    <location>
        <begin position="25"/>
        <end position="46"/>
    </location>
</feature>
<evidence type="ECO:0000256" key="2">
    <source>
        <dbReference type="ARBA" id="ARBA00004496"/>
    </source>
</evidence>
<evidence type="ECO:0000256" key="6">
    <source>
        <dbReference type="SAM" id="MobiDB-lite"/>
    </source>
</evidence>
<evidence type="ECO:0000259" key="7">
    <source>
        <dbReference type="PROSITE" id="PS51203"/>
    </source>
</evidence>
<feature type="domain" description="CS" evidence="7">
    <location>
        <begin position="328"/>
        <end position="429"/>
    </location>
</feature>
<dbReference type="PANTHER" id="PTHR21664">
    <property type="entry name" value="CHRONIC MYELOGENOUS LEUKEMIA TUMOR ANTIGEN 66"/>
    <property type="match status" value="1"/>
</dbReference>
<dbReference type="GO" id="GO:0005634">
    <property type="term" value="C:nucleus"/>
    <property type="evidence" value="ECO:0007669"/>
    <property type="project" value="UniProtKB-SubCell"/>
</dbReference>
<dbReference type="PROSITE" id="PS51203">
    <property type="entry name" value="CS"/>
    <property type="match status" value="1"/>
</dbReference>
<name>A0A0D2VMT9_CAPO3</name>
<dbReference type="eggNOG" id="KOG2265">
    <property type="taxonomic scope" value="Eukaryota"/>
</dbReference>
<dbReference type="InterPro" id="IPR008978">
    <property type="entry name" value="HSP20-like_chaperone"/>
</dbReference>
<dbReference type="Gene3D" id="2.60.40.790">
    <property type="match status" value="1"/>
</dbReference>
<dbReference type="InParanoid" id="A0A0D2VMT9"/>
<dbReference type="OrthoDB" id="428655at2759"/>
<feature type="compositionally biased region" description="Low complexity" evidence="6">
    <location>
        <begin position="27"/>
        <end position="43"/>
    </location>
</feature>
<feature type="region of interest" description="Disordered" evidence="6">
    <location>
        <begin position="470"/>
        <end position="531"/>
    </location>
</feature>
<dbReference type="InterPro" id="IPR007052">
    <property type="entry name" value="CS_dom"/>
</dbReference>
<evidence type="ECO:0000313" key="8">
    <source>
        <dbReference type="EMBL" id="KJE91512.1"/>
    </source>
</evidence>
<dbReference type="CDD" id="cd06467">
    <property type="entry name" value="p23_NUDC_like"/>
    <property type="match status" value="1"/>
</dbReference>
<dbReference type="EMBL" id="KE346362">
    <property type="protein sequence ID" value="KJE91512.1"/>
    <property type="molecule type" value="Genomic_DNA"/>
</dbReference>
<dbReference type="PANTHER" id="PTHR21664:SF1">
    <property type="entry name" value="NUDC DOMAIN-CONTAINING PROTEIN 1"/>
    <property type="match status" value="1"/>
</dbReference>
<dbReference type="PhylomeDB" id="A0A0D2VMT9"/>
<evidence type="ECO:0000256" key="5">
    <source>
        <dbReference type="ARBA" id="ARBA00023242"/>
    </source>
</evidence>
<dbReference type="STRING" id="595528.A0A0D2VMT9"/>
<proteinExistence type="predicted"/>
<gene>
    <name evidence="8" type="ORF">CAOG_002640</name>
</gene>
<evidence type="ECO:0000256" key="3">
    <source>
        <dbReference type="ARBA" id="ARBA00018915"/>
    </source>
</evidence>
<dbReference type="AlphaFoldDB" id="A0A0D2VMT9"/>
<dbReference type="Proteomes" id="UP000008743">
    <property type="component" value="Unassembled WGS sequence"/>
</dbReference>